<proteinExistence type="predicted"/>
<keyword evidence="2" id="KW-0732">Signal</keyword>
<organism evidence="3 4">
    <name type="scientific">Polypedilum vanderplanki</name>
    <name type="common">Sleeping chironomid midge</name>
    <dbReference type="NCBI Taxonomy" id="319348"/>
    <lineage>
        <taxon>Eukaryota</taxon>
        <taxon>Metazoa</taxon>
        <taxon>Ecdysozoa</taxon>
        <taxon>Arthropoda</taxon>
        <taxon>Hexapoda</taxon>
        <taxon>Insecta</taxon>
        <taxon>Pterygota</taxon>
        <taxon>Neoptera</taxon>
        <taxon>Endopterygota</taxon>
        <taxon>Diptera</taxon>
        <taxon>Nematocera</taxon>
        <taxon>Chironomoidea</taxon>
        <taxon>Chironomidae</taxon>
        <taxon>Chironominae</taxon>
        <taxon>Polypedilum</taxon>
        <taxon>Polypedilum</taxon>
    </lineage>
</organism>
<accession>A0A9J6BI94</accession>
<evidence type="ECO:0000313" key="4">
    <source>
        <dbReference type="Proteomes" id="UP001107558"/>
    </source>
</evidence>
<dbReference type="AlphaFoldDB" id="A0A9J6BI94"/>
<evidence type="ECO:0000313" key="3">
    <source>
        <dbReference type="EMBL" id="KAG5669400.1"/>
    </source>
</evidence>
<keyword evidence="4" id="KW-1185">Reference proteome</keyword>
<feature type="compositionally biased region" description="Low complexity" evidence="1">
    <location>
        <begin position="56"/>
        <end position="65"/>
    </location>
</feature>
<sequence>MTKISVIFLILSISTFNYEQTASNIRDDPNWVEIWKLRIALQPTTPIIDIKRSPSTRRPTTTRSPLQINPSTSEEAEEESVPSHPQVQGGPLTIVEVCIFASDGTILNSPGIFNDCFGYCQNGKFLTAFIYSRTFMACLNKIKKLRMSKKSRFYYVRNLEFLTIEMGLLFK</sequence>
<dbReference type="Proteomes" id="UP001107558">
    <property type="component" value="Chromosome 4"/>
</dbReference>
<evidence type="ECO:0000256" key="2">
    <source>
        <dbReference type="SAM" id="SignalP"/>
    </source>
</evidence>
<gene>
    <name evidence="3" type="ORF">PVAND_017287</name>
</gene>
<evidence type="ECO:0000256" key="1">
    <source>
        <dbReference type="SAM" id="MobiDB-lite"/>
    </source>
</evidence>
<comment type="caution">
    <text evidence="3">The sequence shown here is derived from an EMBL/GenBank/DDBJ whole genome shotgun (WGS) entry which is preliminary data.</text>
</comment>
<feature type="region of interest" description="Disordered" evidence="1">
    <location>
        <begin position="50"/>
        <end position="88"/>
    </location>
</feature>
<feature type="signal peptide" evidence="2">
    <location>
        <begin position="1"/>
        <end position="23"/>
    </location>
</feature>
<feature type="chain" id="PRO_5039888232" evidence="2">
    <location>
        <begin position="24"/>
        <end position="171"/>
    </location>
</feature>
<protein>
    <submittedName>
        <fullName evidence="3">Uncharacterized protein</fullName>
    </submittedName>
</protein>
<dbReference type="EMBL" id="JADBJN010000004">
    <property type="protein sequence ID" value="KAG5669400.1"/>
    <property type="molecule type" value="Genomic_DNA"/>
</dbReference>
<reference evidence="3" key="1">
    <citation type="submission" date="2021-03" db="EMBL/GenBank/DDBJ databases">
        <title>Chromosome level genome of the anhydrobiotic midge Polypedilum vanderplanki.</title>
        <authorList>
            <person name="Yoshida Y."/>
            <person name="Kikawada T."/>
            <person name="Gusev O."/>
        </authorList>
    </citation>
    <scope>NUCLEOTIDE SEQUENCE</scope>
    <source>
        <strain evidence="3">NIAS01</strain>
        <tissue evidence="3">Whole body or cell culture</tissue>
    </source>
</reference>
<name>A0A9J6BI94_POLVA</name>